<reference evidence="2 3" key="1">
    <citation type="journal article" date="2024" name="G3 (Bethesda)">
        <title>Genome assembly of Hibiscus sabdariffa L. provides insights into metabolisms of medicinal natural products.</title>
        <authorList>
            <person name="Kim T."/>
        </authorList>
    </citation>
    <scope>NUCLEOTIDE SEQUENCE [LARGE SCALE GENOMIC DNA]</scope>
    <source>
        <strain evidence="2">TK-2024</strain>
        <tissue evidence="2">Old leaves</tissue>
    </source>
</reference>
<keyword evidence="3" id="KW-1185">Reference proteome</keyword>
<evidence type="ECO:0000313" key="2">
    <source>
        <dbReference type="EMBL" id="KAK8574527.1"/>
    </source>
</evidence>
<organism evidence="2 3">
    <name type="scientific">Hibiscus sabdariffa</name>
    <name type="common">roselle</name>
    <dbReference type="NCBI Taxonomy" id="183260"/>
    <lineage>
        <taxon>Eukaryota</taxon>
        <taxon>Viridiplantae</taxon>
        <taxon>Streptophyta</taxon>
        <taxon>Embryophyta</taxon>
        <taxon>Tracheophyta</taxon>
        <taxon>Spermatophyta</taxon>
        <taxon>Magnoliopsida</taxon>
        <taxon>eudicotyledons</taxon>
        <taxon>Gunneridae</taxon>
        <taxon>Pentapetalae</taxon>
        <taxon>rosids</taxon>
        <taxon>malvids</taxon>
        <taxon>Malvales</taxon>
        <taxon>Malvaceae</taxon>
        <taxon>Malvoideae</taxon>
        <taxon>Hibiscus</taxon>
    </lineage>
</organism>
<sequence length="148" mass="16201">MPEPQLAQPPTEHTSNQPQEKPLRSDSASSSPTPHDATPQHYSPQTQGRKGKEPINTPAAPAVEIDSEETAAFEEEEEPQRTPTPPVAPTPVRRRATKRTTGRVLVEDNDEEVQSGAGEEDQPTIIPPTHQTSIKCKATKRARRATTK</sequence>
<evidence type="ECO:0000313" key="3">
    <source>
        <dbReference type="Proteomes" id="UP001472677"/>
    </source>
</evidence>
<name>A0ABR2F8G0_9ROSI</name>
<comment type="caution">
    <text evidence="2">The sequence shown here is derived from an EMBL/GenBank/DDBJ whole genome shotgun (WGS) entry which is preliminary data.</text>
</comment>
<feature type="compositionally biased region" description="Basic residues" evidence="1">
    <location>
        <begin position="92"/>
        <end position="101"/>
    </location>
</feature>
<feature type="compositionally biased region" description="Acidic residues" evidence="1">
    <location>
        <begin position="107"/>
        <end position="122"/>
    </location>
</feature>
<dbReference type="Proteomes" id="UP001472677">
    <property type="component" value="Unassembled WGS sequence"/>
</dbReference>
<evidence type="ECO:0000256" key="1">
    <source>
        <dbReference type="SAM" id="MobiDB-lite"/>
    </source>
</evidence>
<protein>
    <submittedName>
        <fullName evidence="2">Uncharacterized protein</fullName>
    </submittedName>
</protein>
<feature type="compositionally biased region" description="Basic residues" evidence="1">
    <location>
        <begin position="137"/>
        <end position="148"/>
    </location>
</feature>
<feature type="region of interest" description="Disordered" evidence="1">
    <location>
        <begin position="1"/>
        <end position="148"/>
    </location>
</feature>
<accession>A0ABR2F8G0</accession>
<dbReference type="EMBL" id="JBBPBM010000007">
    <property type="protein sequence ID" value="KAK8574527.1"/>
    <property type="molecule type" value="Genomic_DNA"/>
</dbReference>
<gene>
    <name evidence="2" type="ORF">V6N12_062217</name>
</gene>
<feature type="compositionally biased region" description="Acidic residues" evidence="1">
    <location>
        <begin position="65"/>
        <end position="78"/>
    </location>
</feature>
<proteinExistence type="predicted"/>